<dbReference type="SUPFAM" id="SSF53067">
    <property type="entry name" value="Actin-like ATPase domain"/>
    <property type="match status" value="2"/>
</dbReference>
<evidence type="ECO:0000256" key="12">
    <source>
        <dbReference type="ARBA" id="ARBA00022958"/>
    </source>
</evidence>
<proteinExistence type="inferred from homology"/>
<keyword evidence="13 16" id="KW-0173">Coenzyme A biosynthesis</keyword>
<dbReference type="Pfam" id="PF03309">
    <property type="entry name" value="Pan_kinase"/>
    <property type="match status" value="1"/>
</dbReference>
<dbReference type="UniPathway" id="UPA00241">
    <property type="reaction ID" value="UER00352"/>
</dbReference>
<protein>
    <recommendedName>
        <fullName evidence="15 16">Type III pantothenate kinase</fullName>
        <ecNumber evidence="6 16">2.7.1.33</ecNumber>
    </recommendedName>
    <alternativeName>
        <fullName evidence="16">PanK-III</fullName>
    </alternativeName>
    <alternativeName>
        <fullName evidence="16">Pantothenic acid kinase</fullName>
    </alternativeName>
</protein>
<dbReference type="GO" id="GO:0015937">
    <property type="term" value="P:coenzyme A biosynthetic process"/>
    <property type="evidence" value="ECO:0007669"/>
    <property type="project" value="UniProtKB-UniRule"/>
</dbReference>
<comment type="similarity">
    <text evidence="14 16">Belongs to the type III pantothenate kinase family.</text>
</comment>
<keyword evidence="8 16" id="KW-0808">Transferase</keyword>
<evidence type="ECO:0000256" key="2">
    <source>
        <dbReference type="ARBA" id="ARBA00001958"/>
    </source>
</evidence>
<gene>
    <name evidence="16" type="primary">coaX</name>
    <name evidence="17" type="ORF">SAMN04488071_1041</name>
</gene>
<comment type="catalytic activity">
    <reaction evidence="1 16">
        <text>(R)-pantothenate + ATP = (R)-4'-phosphopantothenate + ADP + H(+)</text>
        <dbReference type="Rhea" id="RHEA:16373"/>
        <dbReference type="ChEBI" id="CHEBI:10986"/>
        <dbReference type="ChEBI" id="CHEBI:15378"/>
        <dbReference type="ChEBI" id="CHEBI:29032"/>
        <dbReference type="ChEBI" id="CHEBI:30616"/>
        <dbReference type="ChEBI" id="CHEBI:456216"/>
        <dbReference type="EC" id="2.7.1.33"/>
    </reaction>
</comment>
<comment type="caution">
    <text evidence="16">Lacks conserved residue(s) required for the propagation of feature annotation.</text>
</comment>
<evidence type="ECO:0000256" key="11">
    <source>
        <dbReference type="ARBA" id="ARBA00022840"/>
    </source>
</evidence>
<organism evidence="17 18">
    <name type="scientific">Kordiimonas lacus</name>
    <dbReference type="NCBI Taxonomy" id="637679"/>
    <lineage>
        <taxon>Bacteria</taxon>
        <taxon>Pseudomonadati</taxon>
        <taxon>Pseudomonadota</taxon>
        <taxon>Alphaproteobacteria</taxon>
        <taxon>Kordiimonadales</taxon>
        <taxon>Kordiimonadaceae</taxon>
        <taxon>Kordiimonas</taxon>
    </lineage>
</organism>
<dbReference type="PANTHER" id="PTHR34265:SF1">
    <property type="entry name" value="TYPE III PANTOTHENATE KINASE"/>
    <property type="match status" value="1"/>
</dbReference>
<comment type="cofactor">
    <cofactor evidence="2">
        <name>K(+)</name>
        <dbReference type="ChEBI" id="CHEBI:29103"/>
    </cofactor>
</comment>
<keyword evidence="7 16" id="KW-0963">Cytoplasm</keyword>
<evidence type="ECO:0000256" key="3">
    <source>
        <dbReference type="ARBA" id="ARBA00004496"/>
    </source>
</evidence>
<comment type="cofactor">
    <cofactor evidence="16">
        <name>NH4(+)</name>
        <dbReference type="ChEBI" id="CHEBI:28938"/>
    </cofactor>
    <cofactor evidence="16">
        <name>K(+)</name>
        <dbReference type="ChEBI" id="CHEBI:29103"/>
    </cofactor>
    <text evidence="16">A monovalent cation. Ammonium or potassium.</text>
</comment>
<comment type="subunit">
    <text evidence="5 16">Homodimer.</text>
</comment>
<keyword evidence="9 16" id="KW-0547">Nucleotide-binding</keyword>
<dbReference type="PANTHER" id="PTHR34265">
    <property type="entry name" value="TYPE III PANTOTHENATE KINASE"/>
    <property type="match status" value="1"/>
</dbReference>
<evidence type="ECO:0000256" key="5">
    <source>
        <dbReference type="ARBA" id="ARBA00011738"/>
    </source>
</evidence>
<dbReference type="STRING" id="637679.GCA_001550055_02756"/>
<dbReference type="InterPro" id="IPR043129">
    <property type="entry name" value="ATPase_NBD"/>
</dbReference>
<evidence type="ECO:0000256" key="4">
    <source>
        <dbReference type="ARBA" id="ARBA00005225"/>
    </source>
</evidence>
<dbReference type="NCBIfam" id="NF009855">
    <property type="entry name" value="PRK13321.1"/>
    <property type="match status" value="1"/>
</dbReference>
<comment type="pathway">
    <text evidence="4 16">Cofactor biosynthesis; coenzyme A biosynthesis; CoA from (R)-pantothenate: step 1/5.</text>
</comment>
<evidence type="ECO:0000256" key="14">
    <source>
        <dbReference type="ARBA" id="ARBA00038036"/>
    </source>
</evidence>
<feature type="active site" description="Proton acceptor" evidence="16">
    <location>
        <position position="110"/>
    </location>
</feature>
<keyword evidence="10 16" id="KW-0418">Kinase</keyword>
<evidence type="ECO:0000256" key="15">
    <source>
        <dbReference type="ARBA" id="ARBA00040883"/>
    </source>
</evidence>
<dbReference type="Gene3D" id="3.30.420.40">
    <property type="match status" value="2"/>
</dbReference>
<keyword evidence="12 16" id="KW-0630">Potassium</keyword>
<evidence type="ECO:0000256" key="6">
    <source>
        <dbReference type="ARBA" id="ARBA00012102"/>
    </source>
</evidence>
<evidence type="ECO:0000313" key="18">
    <source>
        <dbReference type="Proteomes" id="UP000183685"/>
    </source>
</evidence>
<dbReference type="CDD" id="cd24015">
    <property type="entry name" value="ASKHA_NBD_PanK-III"/>
    <property type="match status" value="1"/>
</dbReference>
<comment type="subcellular location">
    <subcellularLocation>
        <location evidence="3 16">Cytoplasm</location>
    </subcellularLocation>
</comment>
<keyword evidence="18" id="KW-1185">Reference proteome</keyword>
<evidence type="ECO:0000313" key="17">
    <source>
        <dbReference type="EMBL" id="SDD62982.1"/>
    </source>
</evidence>
<keyword evidence="16" id="KW-0479">Metal-binding</keyword>
<dbReference type="GO" id="GO:0005524">
    <property type="term" value="F:ATP binding"/>
    <property type="evidence" value="ECO:0007669"/>
    <property type="project" value="UniProtKB-UniRule"/>
</dbReference>
<evidence type="ECO:0000256" key="1">
    <source>
        <dbReference type="ARBA" id="ARBA00001206"/>
    </source>
</evidence>
<dbReference type="HAMAP" id="MF_01274">
    <property type="entry name" value="Pantothen_kinase_3"/>
    <property type="match status" value="1"/>
</dbReference>
<keyword evidence="11 16" id="KW-0067">ATP-binding</keyword>
<dbReference type="NCBIfam" id="TIGR00671">
    <property type="entry name" value="baf"/>
    <property type="match status" value="1"/>
</dbReference>
<evidence type="ECO:0000256" key="8">
    <source>
        <dbReference type="ARBA" id="ARBA00022679"/>
    </source>
</evidence>
<dbReference type="AlphaFoldDB" id="A0A1G6WAT3"/>
<evidence type="ECO:0000256" key="9">
    <source>
        <dbReference type="ARBA" id="ARBA00022741"/>
    </source>
</evidence>
<accession>A0A1G6WAT3</accession>
<comment type="function">
    <text evidence="16">Catalyzes the phosphorylation of pantothenate (Pan), the first step in CoA biosynthesis.</text>
</comment>
<evidence type="ECO:0000256" key="16">
    <source>
        <dbReference type="HAMAP-Rule" id="MF_01274"/>
    </source>
</evidence>
<evidence type="ECO:0000256" key="13">
    <source>
        <dbReference type="ARBA" id="ARBA00022993"/>
    </source>
</evidence>
<dbReference type="NCBIfam" id="NF009848">
    <property type="entry name" value="PRK13318.1-6"/>
    <property type="match status" value="1"/>
</dbReference>
<reference evidence="17 18" key="1">
    <citation type="submission" date="2016-10" db="EMBL/GenBank/DDBJ databases">
        <authorList>
            <person name="de Groot N.N."/>
        </authorList>
    </citation>
    <scope>NUCLEOTIDE SEQUENCE [LARGE SCALE GENOMIC DNA]</scope>
    <source>
        <strain evidence="17 18">CGMCC 1.9109</strain>
    </source>
</reference>
<dbReference type="GO" id="GO:0046872">
    <property type="term" value="F:metal ion binding"/>
    <property type="evidence" value="ECO:0007669"/>
    <property type="project" value="UniProtKB-KW"/>
</dbReference>
<feature type="binding site" evidence="16">
    <location>
        <position position="133"/>
    </location>
    <ligand>
        <name>ATP</name>
        <dbReference type="ChEBI" id="CHEBI:30616"/>
    </ligand>
</feature>
<name>A0A1G6WAT3_9PROT</name>
<sequence>MLLTIDAGNTNTVFALIEDSDIVEQWRISTGDQRTVDEYMVWISNLMALSGRSPDAVSGAIIASVVPQVVWPLTQLCKKYFGCEPLVVGEENVDLGVDIQVTNPREVGADRLVNAVAGHALYGGPLIVVDFGTATTFDIVGKDGAYLGGVICPGINLSLRALHLAAAKLPRIAVEAPKEGKPVTGKTTQEAMQSGVFWGYVSMIEGLVARLKAEHGGNMKVLATGGLAPVFANRTTAIDEVAGEMTLQGLRLIYDRNKPGAR</sequence>
<feature type="binding site" evidence="16">
    <location>
        <begin position="108"/>
        <end position="111"/>
    </location>
    <ligand>
        <name>substrate</name>
    </ligand>
</feature>
<evidence type="ECO:0000256" key="10">
    <source>
        <dbReference type="ARBA" id="ARBA00022777"/>
    </source>
</evidence>
<dbReference type="EC" id="2.7.1.33" evidence="6 16"/>
<dbReference type="GO" id="GO:0005737">
    <property type="term" value="C:cytoplasm"/>
    <property type="evidence" value="ECO:0007669"/>
    <property type="project" value="UniProtKB-SubCell"/>
</dbReference>
<feature type="binding site" evidence="16">
    <location>
        <position position="130"/>
    </location>
    <ligand>
        <name>K(+)</name>
        <dbReference type="ChEBI" id="CHEBI:29103"/>
    </ligand>
</feature>
<dbReference type="NCBIfam" id="NF009844">
    <property type="entry name" value="PRK13318.1-2"/>
    <property type="match status" value="1"/>
</dbReference>
<evidence type="ECO:0000256" key="7">
    <source>
        <dbReference type="ARBA" id="ARBA00022490"/>
    </source>
</evidence>
<dbReference type="Proteomes" id="UP000183685">
    <property type="component" value="Unassembled WGS sequence"/>
</dbReference>
<dbReference type="GO" id="GO:0004594">
    <property type="term" value="F:pantothenate kinase activity"/>
    <property type="evidence" value="ECO:0007669"/>
    <property type="project" value="UniProtKB-UniRule"/>
</dbReference>
<dbReference type="OrthoDB" id="9804707at2"/>
<dbReference type="RefSeq" id="WP_068306041.1">
    <property type="nucleotide sequence ID" value="NZ_FNAK01000002.1"/>
</dbReference>
<dbReference type="EMBL" id="FNAK01000002">
    <property type="protein sequence ID" value="SDD62982.1"/>
    <property type="molecule type" value="Genomic_DNA"/>
</dbReference>
<feature type="binding site" evidence="16">
    <location>
        <begin position="6"/>
        <end position="13"/>
    </location>
    <ligand>
        <name>ATP</name>
        <dbReference type="ChEBI" id="CHEBI:30616"/>
    </ligand>
</feature>
<dbReference type="InterPro" id="IPR004619">
    <property type="entry name" value="Type_III_PanK"/>
</dbReference>
<feature type="binding site" evidence="16">
    <location>
        <position position="188"/>
    </location>
    <ligand>
        <name>substrate</name>
    </ligand>
</feature>